<keyword evidence="7 9" id="KW-1015">Disulfide bond</keyword>
<evidence type="ECO:0000313" key="12">
    <source>
        <dbReference type="EMBL" id="KAK5992286.1"/>
    </source>
</evidence>
<gene>
    <name evidence="12" type="ORF">PT974_05687</name>
</gene>
<evidence type="ECO:0000259" key="11">
    <source>
        <dbReference type="PROSITE" id="PS52012"/>
    </source>
</evidence>
<dbReference type="PROSITE" id="PS52012">
    <property type="entry name" value="CFEM"/>
    <property type="match status" value="1"/>
</dbReference>
<evidence type="ECO:0000256" key="3">
    <source>
        <dbReference type="ARBA" id="ARBA00010031"/>
    </source>
</evidence>
<feature type="disulfide bond" evidence="9">
    <location>
        <begin position="44"/>
        <end position="51"/>
    </location>
</feature>
<evidence type="ECO:0000256" key="1">
    <source>
        <dbReference type="ARBA" id="ARBA00004589"/>
    </source>
</evidence>
<keyword evidence="5" id="KW-0325">Glycoprotein</keyword>
<feature type="chain" id="PRO_5046773887" description="CFEM domain-containing protein" evidence="10">
    <location>
        <begin position="17"/>
        <end position="141"/>
    </location>
</feature>
<keyword evidence="4" id="KW-0964">Secreted</keyword>
<protein>
    <recommendedName>
        <fullName evidence="11">CFEM domain-containing protein</fullName>
    </recommendedName>
</protein>
<keyword evidence="6 10" id="KW-0732">Signal</keyword>
<proteinExistence type="inferred from homology"/>
<evidence type="ECO:0000256" key="10">
    <source>
        <dbReference type="SAM" id="SignalP"/>
    </source>
</evidence>
<evidence type="ECO:0000256" key="8">
    <source>
        <dbReference type="ARBA" id="ARBA00023288"/>
    </source>
</evidence>
<feature type="signal peptide" evidence="10">
    <location>
        <begin position="1"/>
        <end position="16"/>
    </location>
</feature>
<evidence type="ECO:0000256" key="7">
    <source>
        <dbReference type="ARBA" id="ARBA00023157"/>
    </source>
</evidence>
<evidence type="ECO:0000256" key="2">
    <source>
        <dbReference type="ARBA" id="ARBA00004613"/>
    </source>
</evidence>
<dbReference type="InterPro" id="IPR008427">
    <property type="entry name" value="Extracellular_membr_CFEM_dom"/>
</dbReference>
<reference evidence="12 13" key="1">
    <citation type="submission" date="2024-01" db="EMBL/GenBank/DDBJ databases">
        <title>Complete genome of Cladobotryum mycophilum ATHUM6906.</title>
        <authorList>
            <person name="Christinaki A.C."/>
            <person name="Myridakis A.I."/>
            <person name="Kouvelis V.N."/>
        </authorList>
    </citation>
    <scope>NUCLEOTIDE SEQUENCE [LARGE SCALE GENOMIC DNA]</scope>
    <source>
        <strain evidence="12 13">ATHUM6906</strain>
    </source>
</reference>
<evidence type="ECO:0000256" key="6">
    <source>
        <dbReference type="ARBA" id="ARBA00022729"/>
    </source>
</evidence>
<feature type="domain" description="CFEM" evidence="11">
    <location>
        <begin position="2"/>
        <end position="113"/>
    </location>
</feature>
<comment type="caution">
    <text evidence="9">Lacks conserved residue(s) required for the propagation of feature annotation.</text>
</comment>
<keyword evidence="9" id="KW-0479">Metal-binding</keyword>
<comment type="caution">
    <text evidence="12">The sequence shown here is derived from an EMBL/GenBank/DDBJ whole genome shotgun (WGS) entry which is preliminary data.</text>
</comment>
<comment type="subcellular location">
    <subcellularLocation>
        <location evidence="1">Membrane</location>
        <topology evidence="1">Lipid-anchor</topology>
        <topology evidence="1">GPI-anchor</topology>
    </subcellularLocation>
    <subcellularLocation>
        <location evidence="2">Secreted</location>
    </subcellularLocation>
</comment>
<dbReference type="EMBL" id="JAVFKD010000012">
    <property type="protein sequence ID" value="KAK5992286.1"/>
    <property type="molecule type" value="Genomic_DNA"/>
</dbReference>
<keyword evidence="9" id="KW-0408">Iron</keyword>
<keyword evidence="13" id="KW-1185">Reference proteome</keyword>
<accession>A0ABR0SKS3</accession>
<dbReference type="Proteomes" id="UP001338125">
    <property type="component" value="Unassembled WGS sequence"/>
</dbReference>
<evidence type="ECO:0000256" key="9">
    <source>
        <dbReference type="PROSITE-ProRule" id="PRU01356"/>
    </source>
</evidence>
<keyword evidence="5" id="KW-0472">Membrane</keyword>
<dbReference type="SMART" id="SM00747">
    <property type="entry name" value="CFEM"/>
    <property type="match status" value="1"/>
</dbReference>
<sequence>MKIVLFILLLVSSVAATFNITELVGQLPQCSIQCLVDGVSSDGCSMLDIACHCSKAAQLTKTISPCFAKAGCTLAEMTDAAATFVHVCEREAGNTTLADGQSNSKSKTPATGTSDSQGIAMCLQSAKWACVATLFMVFMLL</sequence>
<name>A0ABR0SKS3_9HYPO</name>
<keyword evidence="8" id="KW-0449">Lipoprotein</keyword>
<evidence type="ECO:0000313" key="13">
    <source>
        <dbReference type="Proteomes" id="UP001338125"/>
    </source>
</evidence>
<feature type="binding site" description="axial binding residue" evidence="9">
    <location>
        <position position="48"/>
    </location>
    <ligand>
        <name>heme</name>
        <dbReference type="ChEBI" id="CHEBI:30413"/>
    </ligand>
    <ligandPart>
        <name>Fe</name>
        <dbReference type="ChEBI" id="CHEBI:18248"/>
    </ligandPart>
</feature>
<evidence type="ECO:0000256" key="5">
    <source>
        <dbReference type="ARBA" id="ARBA00022622"/>
    </source>
</evidence>
<evidence type="ECO:0000256" key="4">
    <source>
        <dbReference type="ARBA" id="ARBA00022525"/>
    </source>
</evidence>
<dbReference type="Pfam" id="PF05730">
    <property type="entry name" value="CFEM"/>
    <property type="match status" value="1"/>
</dbReference>
<keyword evidence="5" id="KW-0336">GPI-anchor</keyword>
<organism evidence="12 13">
    <name type="scientific">Cladobotryum mycophilum</name>
    <dbReference type="NCBI Taxonomy" id="491253"/>
    <lineage>
        <taxon>Eukaryota</taxon>
        <taxon>Fungi</taxon>
        <taxon>Dikarya</taxon>
        <taxon>Ascomycota</taxon>
        <taxon>Pezizomycotina</taxon>
        <taxon>Sordariomycetes</taxon>
        <taxon>Hypocreomycetidae</taxon>
        <taxon>Hypocreales</taxon>
        <taxon>Hypocreaceae</taxon>
        <taxon>Cladobotryum</taxon>
    </lineage>
</organism>
<keyword evidence="9" id="KW-0349">Heme</keyword>
<comment type="similarity">
    <text evidence="3">Belongs to the RBT5 family.</text>
</comment>